<evidence type="ECO:0000313" key="3">
    <source>
        <dbReference type="Proteomes" id="UP001054945"/>
    </source>
</evidence>
<evidence type="ECO:0000256" key="1">
    <source>
        <dbReference type="SAM" id="Phobius"/>
    </source>
</evidence>
<keyword evidence="1" id="KW-0472">Membrane</keyword>
<keyword evidence="3" id="KW-1185">Reference proteome</keyword>
<name>A0AAV4VEE4_CAEEX</name>
<proteinExistence type="predicted"/>
<dbReference type="AlphaFoldDB" id="A0AAV4VEE4"/>
<keyword evidence="1" id="KW-0812">Transmembrane</keyword>
<organism evidence="2 3">
    <name type="scientific">Caerostris extrusa</name>
    <name type="common">Bark spider</name>
    <name type="synonym">Caerostris bankana</name>
    <dbReference type="NCBI Taxonomy" id="172846"/>
    <lineage>
        <taxon>Eukaryota</taxon>
        <taxon>Metazoa</taxon>
        <taxon>Ecdysozoa</taxon>
        <taxon>Arthropoda</taxon>
        <taxon>Chelicerata</taxon>
        <taxon>Arachnida</taxon>
        <taxon>Araneae</taxon>
        <taxon>Araneomorphae</taxon>
        <taxon>Entelegynae</taxon>
        <taxon>Araneoidea</taxon>
        <taxon>Araneidae</taxon>
        <taxon>Caerostris</taxon>
    </lineage>
</organism>
<comment type="caution">
    <text evidence="2">The sequence shown here is derived from an EMBL/GenBank/DDBJ whole genome shotgun (WGS) entry which is preliminary data.</text>
</comment>
<keyword evidence="1" id="KW-1133">Transmembrane helix</keyword>
<dbReference type="EMBL" id="BPLR01014387">
    <property type="protein sequence ID" value="GIY68501.1"/>
    <property type="molecule type" value="Genomic_DNA"/>
</dbReference>
<sequence>MSTLGHMTCVIMVTHYDYENLISSILTHYLIVCKLLIKLLMSLKPLNIYIFKKNNLHICPTPNSRETNNNDTPLAYDWYLVQTSRLSHRCQRHHPLSLKDT</sequence>
<evidence type="ECO:0000313" key="2">
    <source>
        <dbReference type="EMBL" id="GIY68501.1"/>
    </source>
</evidence>
<accession>A0AAV4VEE4</accession>
<gene>
    <name evidence="2" type="ORF">CEXT_338451</name>
</gene>
<dbReference type="Proteomes" id="UP001054945">
    <property type="component" value="Unassembled WGS sequence"/>
</dbReference>
<feature type="transmembrane region" description="Helical" evidence="1">
    <location>
        <begin position="20"/>
        <end position="37"/>
    </location>
</feature>
<protein>
    <submittedName>
        <fullName evidence="2">Uncharacterized protein</fullName>
    </submittedName>
</protein>
<reference evidence="2 3" key="1">
    <citation type="submission" date="2021-06" db="EMBL/GenBank/DDBJ databases">
        <title>Caerostris extrusa draft genome.</title>
        <authorList>
            <person name="Kono N."/>
            <person name="Arakawa K."/>
        </authorList>
    </citation>
    <scope>NUCLEOTIDE SEQUENCE [LARGE SCALE GENOMIC DNA]</scope>
</reference>